<evidence type="ECO:0000256" key="1">
    <source>
        <dbReference type="SAM" id="MobiDB-lite"/>
    </source>
</evidence>
<accession>A0A8S9GU65</accession>
<dbReference type="AlphaFoldDB" id="A0A8S9GU65"/>
<feature type="compositionally biased region" description="Basic residues" evidence="1">
    <location>
        <begin position="21"/>
        <end position="32"/>
    </location>
</feature>
<feature type="compositionally biased region" description="Low complexity" evidence="1">
    <location>
        <begin position="33"/>
        <end position="48"/>
    </location>
</feature>
<feature type="compositionally biased region" description="Polar residues" evidence="1">
    <location>
        <begin position="10"/>
        <end position="20"/>
    </location>
</feature>
<protein>
    <submittedName>
        <fullName evidence="2">Uncharacterized protein</fullName>
    </submittedName>
</protein>
<proteinExistence type="predicted"/>
<organism evidence="2">
    <name type="scientific">Brassica cretica</name>
    <name type="common">Mustard</name>
    <dbReference type="NCBI Taxonomy" id="69181"/>
    <lineage>
        <taxon>Eukaryota</taxon>
        <taxon>Viridiplantae</taxon>
        <taxon>Streptophyta</taxon>
        <taxon>Embryophyta</taxon>
        <taxon>Tracheophyta</taxon>
        <taxon>Spermatophyta</taxon>
        <taxon>Magnoliopsida</taxon>
        <taxon>eudicotyledons</taxon>
        <taxon>Gunneridae</taxon>
        <taxon>Pentapetalae</taxon>
        <taxon>rosids</taxon>
        <taxon>malvids</taxon>
        <taxon>Brassicales</taxon>
        <taxon>Brassicaceae</taxon>
        <taxon>Brassiceae</taxon>
        <taxon>Brassica</taxon>
    </lineage>
</organism>
<gene>
    <name evidence="2" type="ORF">F2Q70_00023467</name>
</gene>
<name>A0A8S9GU65_BRACR</name>
<feature type="region of interest" description="Disordered" evidence="1">
    <location>
        <begin position="1"/>
        <end position="48"/>
    </location>
</feature>
<dbReference type="EMBL" id="QGKY02001925">
    <property type="protein sequence ID" value="KAF2548244.1"/>
    <property type="molecule type" value="Genomic_DNA"/>
</dbReference>
<reference evidence="2" key="1">
    <citation type="submission" date="2019-12" db="EMBL/GenBank/DDBJ databases">
        <title>Genome sequencing and annotation of Brassica cretica.</title>
        <authorList>
            <person name="Studholme D.J."/>
            <person name="Sarris P.F."/>
        </authorList>
    </citation>
    <scope>NUCLEOTIDE SEQUENCE</scope>
    <source>
        <strain evidence="2">PFS-102/07</strain>
        <tissue evidence="2">Leaf</tissue>
    </source>
</reference>
<comment type="caution">
    <text evidence="2">The sequence shown here is derived from an EMBL/GenBank/DDBJ whole genome shotgun (WGS) entry which is preliminary data.</text>
</comment>
<sequence length="149" mass="17147">MWIRNEMGKTVTTGLSNQLRNTHHARRTRRSRSGCSSGSERSRSGCSRGRCMVGAVGRRRILKMAGILRLAPRTTTTTTLSRQGLIIMRPEEIAHLLYGANTNLIHPMTVRELIVFPAKENMREFWEPNKPSIRRRRSSRDYLDLSAYY</sequence>
<evidence type="ECO:0000313" key="2">
    <source>
        <dbReference type="EMBL" id="KAF2548244.1"/>
    </source>
</evidence>